<sequence length="56" mass="6828">MNHQERQSGSTPFPDQEYYIDENGRWVFTEVYHLRRGYCCQNRCRHCPYGKKKVSK</sequence>
<name>A0AA49GMH1_9BACT</name>
<dbReference type="InterPro" id="IPR040807">
    <property type="entry name" value="DUF5522"/>
</dbReference>
<protein>
    <submittedName>
        <fullName evidence="1">DUF5522 domain-containing protein</fullName>
    </submittedName>
</protein>
<accession>A0AA49GMH1</accession>
<organism evidence="1">
    <name type="scientific">Roseihalotalea indica</name>
    <dbReference type="NCBI Taxonomy" id="2867963"/>
    <lineage>
        <taxon>Bacteria</taxon>
        <taxon>Pseudomonadati</taxon>
        <taxon>Bacteroidota</taxon>
        <taxon>Cytophagia</taxon>
        <taxon>Cytophagales</taxon>
        <taxon>Catalimonadaceae</taxon>
        <taxon>Roseihalotalea</taxon>
    </lineage>
</organism>
<evidence type="ECO:0000313" key="1">
    <source>
        <dbReference type="EMBL" id="WKN36108.1"/>
    </source>
</evidence>
<proteinExistence type="predicted"/>
<gene>
    <name evidence="1" type="ORF">K4G66_27455</name>
</gene>
<reference evidence="1" key="1">
    <citation type="journal article" date="2023" name="Comput. Struct. Biotechnol. J.">
        <title>Discovery of a novel marine Bacteroidetes with a rich repertoire of carbohydrate-active enzymes.</title>
        <authorList>
            <person name="Chen B."/>
            <person name="Liu G."/>
            <person name="Chen Q."/>
            <person name="Wang H."/>
            <person name="Liu L."/>
            <person name="Tang K."/>
        </authorList>
    </citation>
    <scope>NUCLEOTIDE SEQUENCE</scope>
    <source>
        <strain evidence="1">TK19036</strain>
    </source>
</reference>
<dbReference type="AlphaFoldDB" id="A0AA49GMH1"/>
<dbReference type="Pfam" id="PF17653">
    <property type="entry name" value="DUF5522"/>
    <property type="match status" value="1"/>
</dbReference>
<dbReference type="EMBL" id="CP120682">
    <property type="protein sequence ID" value="WKN36108.1"/>
    <property type="molecule type" value="Genomic_DNA"/>
</dbReference>
<reference evidence="1" key="2">
    <citation type="journal article" date="2024" name="Antonie Van Leeuwenhoek">
        <title>Roseihalotalea indica gen. nov., sp. nov., a halophilic Bacteroidetes from mesopelagic Southwest Indian Ocean with higher carbohydrate metabolic potential.</title>
        <authorList>
            <person name="Chen B."/>
            <person name="Zhang M."/>
            <person name="Lin D."/>
            <person name="Ye J."/>
            <person name="Tang K."/>
        </authorList>
    </citation>
    <scope>NUCLEOTIDE SEQUENCE</scope>
    <source>
        <strain evidence="1">TK19036</strain>
    </source>
</reference>